<organism evidence="8 9">
    <name type="scientific">Sungouiella intermedia</name>
    <dbReference type="NCBI Taxonomy" id="45354"/>
    <lineage>
        <taxon>Eukaryota</taxon>
        <taxon>Fungi</taxon>
        <taxon>Dikarya</taxon>
        <taxon>Ascomycota</taxon>
        <taxon>Saccharomycotina</taxon>
        <taxon>Pichiomycetes</taxon>
        <taxon>Metschnikowiaceae</taxon>
        <taxon>Sungouiella</taxon>
    </lineage>
</organism>
<dbReference type="EMBL" id="LT635764">
    <property type="protein sequence ID" value="SGZ48314.1"/>
    <property type="molecule type" value="Genomic_DNA"/>
</dbReference>
<feature type="compositionally biased region" description="Basic and acidic residues" evidence="7">
    <location>
        <begin position="88"/>
        <end position="97"/>
    </location>
</feature>
<evidence type="ECO:0000256" key="3">
    <source>
        <dbReference type="ARBA" id="ARBA00011523"/>
    </source>
</evidence>
<gene>
    <name evidence="8" type="ORF">SAMEA4029009_CIC11G00000003606</name>
</gene>
<comment type="function">
    <text evidence="6">Involved in ribosome biogenesis. Required for normal pre-rRNA processing in internal transcribed spacer 1 (ITS1). May be involved in the movements of the replication forks.</text>
</comment>
<feature type="region of interest" description="Disordered" evidence="7">
    <location>
        <begin position="75"/>
        <end position="97"/>
    </location>
</feature>
<dbReference type="GO" id="GO:0030688">
    <property type="term" value="C:preribosome, small subunit precursor"/>
    <property type="evidence" value="ECO:0007669"/>
    <property type="project" value="InterPro"/>
</dbReference>
<evidence type="ECO:0000256" key="4">
    <source>
        <dbReference type="ARBA" id="ARBA00021321"/>
    </source>
</evidence>
<comment type="subcellular location">
    <subcellularLocation>
        <location evidence="1">Nucleus</location>
        <location evidence="1">Nucleolus</location>
    </subcellularLocation>
</comment>
<evidence type="ECO:0000313" key="9">
    <source>
        <dbReference type="Proteomes" id="UP000182259"/>
    </source>
</evidence>
<evidence type="ECO:0000256" key="1">
    <source>
        <dbReference type="ARBA" id="ARBA00004604"/>
    </source>
</evidence>
<evidence type="ECO:0000256" key="2">
    <source>
        <dbReference type="ARBA" id="ARBA00011022"/>
    </source>
</evidence>
<proteinExistence type="inferred from homology"/>
<evidence type="ECO:0000256" key="6">
    <source>
        <dbReference type="ARBA" id="ARBA00025083"/>
    </source>
</evidence>
<dbReference type="GO" id="GO:0005730">
    <property type="term" value="C:nucleolus"/>
    <property type="evidence" value="ECO:0007669"/>
    <property type="project" value="UniProtKB-SubCell"/>
</dbReference>
<protein>
    <recommendedName>
        <fullName evidence="4">Ribosome biogenesis protein SLX9</fullName>
    </recommendedName>
</protein>
<sequence length="161" mass="18560">MSIKKKSGIRAKLAKRTTISSKIAEFKQEQVHENEFQGNPLLKLLTTTKKEKQLAKSTQFNEKILSKVTFNMSGGVSKSALRRRKRKEREQLKPKMDDLLLSLPERVNVVESKQKKKEKHTGHTKLLEAENKRFNQVLNNSQFKKTPFALLQQAINQNMGN</sequence>
<dbReference type="InterPro" id="IPR028160">
    <property type="entry name" value="Slx9-like"/>
</dbReference>
<dbReference type="GO" id="GO:0030686">
    <property type="term" value="C:90S preribosome"/>
    <property type="evidence" value="ECO:0007669"/>
    <property type="project" value="InterPro"/>
</dbReference>
<evidence type="ECO:0000313" key="8">
    <source>
        <dbReference type="EMBL" id="SGZ48314.1"/>
    </source>
</evidence>
<keyword evidence="5" id="KW-0539">Nucleus</keyword>
<dbReference type="Pfam" id="PF15341">
    <property type="entry name" value="SLX9"/>
    <property type="match status" value="1"/>
</dbReference>
<evidence type="ECO:0000256" key="7">
    <source>
        <dbReference type="SAM" id="MobiDB-lite"/>
    </source>
</evidence>
<evidence type="ECO:0000256" key="5">
    <source>
        <dbReference type="ARBA" id="ARBA00023242"/>
    </source>
</evidence>
<reference evidence="9" key="1">
    <citation type="submission" date="2016-10" db="EMBL/GenBank/DDBJ databases">
        <authorList>
            <person name="Geijer C."/>
            <person name="Jareborg N."/>
            <person name="Dainat J."/>
        </authorList>
    </citation>
    <scope>NUCLEOTIDE SEQUENCE [LARGE SCALE GENOMIC DNA]</scope>
    <source>
        <strain evidence="9">PYCC 4715</strain>
    </source>
</reference>
<dbReference type="AlphaFoldDB" id="A0A1L0D7U3"/>
<comment type="subunit">
    <text evidence="3">Interacts with the 35S, 23S and 20S pre-rRNAs and with the U3 snoRNA.</text>
</comment>
<dbReference type="GO" id="GO:0000462">
    <property type="term" value="P:maturation of SSU-rRNA from tricistronic rRNA transcript (SSU-rRNA, 5.8S rRNA, LSU-rRNA)"/>
    <property type="evidence" value="ECO:0007669"/>
    <property type="project" value="InterPro"/>
</dbReference>
<accession>A0A1L0D7U3</accession>
<name>A0A1L0D7U3_9ASCO</name>
<dbReference type="Proteomes" id="UP000182259">
    <property type="component" value="Chromosome I"/>
</dbReference>
<comment type="similarity">
    <text evidence="2">Belongs to the SLX9 family.</text>
</comment>